<keyword evidence="3" id="KW-1185">Reference proteome</keyword>
<proteinExistence type="predicted"/>
<dbReference type="AlphaFoldDB" id="A0A1G9XQL3"/>
<evidence type="ECO:0000313" key="2">
    <source>
        <dbReference type="EMBL" id="SDM99067.1"/>
    </source>
</evidence>
<feature type="compositionally biased region" description="Polar residues" evidence="1">
    <location>
        <begin position="74"/>
        <end position="89"/>
    </location>
</feature>
<evidence type="ECO:0000313" key="3">
    <source>
        <dbReference type="Proteomes" id="UP000199544"/>
    </source>
</evidence>
<accession>A0A1G9XQL3</accession>
<reference evidence="3" key="1">
    <citation type="submission" date="2016-10" db="EMBL/GenBank/DDBJ databases">
        <authorList>
            <person name="Varghese N."/>
            <person name="Submissions S."/>
        </authorList>
    </citation>
    <scope>NUCLEOTIDE SEQUENCE [LARGE SCALE GENOMIC DNA]</scope>
    <source>
        <strain evidence="3">CGMCC 1.6854</strain>
    </source>
</reference>
<feature type="region of interest" description="Disordered" evidence="1">
    <location>
        <begin position="28"/>
        <end position="104"/>
    </location>
</feature>
<dbReference type="EMBL" id="FNHW01000001">
    <property type="protein sequence ID" value="SDM99067.1"/>
    <property type="molecule type" value="Genomic_DNA"/>
</dbReference>
<name>A0A1G9XQL3_9BACL</name>
<dbReference type="OrthoDB" id="2942083at2"/>
<dbReference type="RefSeq" id="WP_090235577.1">
    <property type="nucleotide sequence ID" value="NZ_FNHW01000001.1"/>
</dbReference>
<dbReference type="STRING" id="459525.SAMN04488137_2948"/>
<protein>
    <submittedName>
        <fullName evidence="2">Uncharacterized protein</fullName>
    </submittedName>
</protein>
<feature type="compositionally biased region" description="Polar residues" evidence="1">
    <location>
        <begin position="28"/>
        <end position="40"/>
    </location>
</feature>
<organism evidence="2 3">
    <name type="scientific">Fictibacillus solisalsi</name>
    <dbReference type="NCBI Taxonomy" id="459525"/>
    <lineage>
        <taxon>Bacteria</taxon>
        <taxon>Bacillati</taxon>
        <taxon>Bacillota</taxon>
        <taxon>Bacilli</taxon>
        <taxon>Bacillales</taxon>
        <taxon>Fictibacillaceae</taxon>
        <taxon>Fictibacillus</taxon>
    </lineage>
</organism>
<sequence length="104" mass="11173">MNKKVKWSVISVSAVTFFTFGGLVSKHQTGTAVPNNSTQNGKRHAYQDDDLNKDQGGSFGFTDGGQQDNDHFDQGQSSDWGQDNFQQAPSGGFEQGHGSSGSSR</sequence>
<feature type="compositionally biased region" description="Gly residues" evidence="1">
    <location>
        <begin position="93"/>
        <end position="104"/>
    </location>
</feature>
<gene>
    <name evidence="2" type="ORF">SAMN04488137_2948</name>
</gene>
<dbReference type="Proteomes" id="UP000199544">
    <property type="component" value="Unassembled WGS sequence"/>
</dbReference>
<evidence type="ECO:0000256" key="1">
    <source>
        <dbReference type="SAM" id="MobiDB-lite"/>
    </source>
</evidence>